<sequence>MGNRAGDSPKPSAGLSRRTALAGLAMLPAALPAAAAGTVDPIFAAIDAHRQAHAVHLAAIDEAARLEVLTGENWGDITEQPCQDENDAFDVLLRATATTVPGLLAKLTYLRAIAEGKEAWMLDEREGSALHLIVSFAESLQNIGVMA</sequence>
<feature type="chain" id="PRO_5046170612" evidence="1">
    <location>
        <begin position="36"/>
        <end position="147"/>
    </location>
</feature>
<feature type="signal peptide" evidence="1">
    <location>
        <begin position="1"/>
        <end position="35"/>
    </location>
</feature>
<evidence type="ECO:0000313" key="2">
    <source>
        <dbReference type="EMBL" id="RXG86488.1"/>
    </source>
</evidence>
<proteinExistence type="predicted"/>
<keyword evidence="1" id="KW-0732">Signal</keyword>
<accession>A0ABY0DAH8</accession>
<organism evidence="2 3">
    <name type="scientific">Bradyrhizobium zhanjiangense</name>
    <dbReference type="NCBI Taxonomy" id="1325107"/>
    <lineage>
        <taxon>Bacteria</taxon>
        <taxon>Pseudomonadati</taxon>
        <taxon>Pseudomonadota</taxon>
        <taxon>Alphaproteobacteria</taxon>
        <taxon>Hyphomicrobiales</taxon>
        <taxon>Nitrobacteraceae</taxon>
        <taxon>Bradyrhizobium</taxon>
    </lineage>
</organism>
<name>A0ABY0DAH8_9BRAD</name>
<reference evidence="2 3" key="1">
    <citation type="submission" date="2018-10" db="EMBL/GenBank/DDBJ databases">
        <title>Bradyrhizobium sp. nov., isolated from effective nodules of peanut in China.</title>
        <authorList>
            <person name="Li Y."/>
        </authorList>
    </citation>
    <scope>NUCLEOTIDE SEQUENCE [LARGE SCALE GENOMIC DNA]</scope>
    <source>
        <strain evidence="2 3">CCBAU 51781</strain>
    </source>
</reference>
<gene>
    <name evidence="2" type="ORF">EAS62_37225</name>
</gene>
<keyword evidence="3" id="KW-1185">Reference proteome</keyword>
<dbReference type="PROSITE" id="PS51318">
    <property type="entry name" value="TAT"/>
    <property type="match status" value="1"/>
</dbReference>
<comment type="caution">
    <text evidence="2">The sequence shown here is derived from an EMBL/GenBank/DDBJ whole genome shotgun (WGS) entry which is preliminary data.</text>
</comment>
<evidence type="ECO:0000256" key="1">
    <source>
        <dbReference type="SAM" id="SignalP"/>
    </source>
</evidence>
<evidence type="ECO:0000313" key="3">
    <source>
        <dbReference type="Proteomes" id="UP000289946"/>
    </source>
</evidence>
<dbReference type="EMBL" id="RDRA01000035">
    <property type="protein sequence ID" value="RXG86488.1"/>
    <property type="molecule type" value="Genomic_DNA"/>
</dbReference>
<dbReference type="InterPro" id="IPR006311">
    <property type="entry name" value="TAT_signal"/>
</dbReference>
<protein>
    <submittedName>
        <fullName evidence="2">Uncharacterized protein</fullName>
    </submittedName>
</protein>
<dbReference type="Proteomes" id="UP000289946">
    <property type="component" value="Unassembled WGS sequence"/>
</dbReference>